<gene>
    <name evidence="2" type="ORF">NP493_220g01018</name>
</gene>
<reference evidence="2" key="1">
    <citation type="journal article" date="2023" name="Mol. Biol. Evol.">
        <title>Third-Generation Sequencing Reveals the Adaptive Role of the Epigenome in Three Deep-Sea Polychaetes.</title>
        <authorList>
            <person name="Perez M."/>
            <person name="Aroh O."/>
            <person name="Sun Y."/>
            <person name="Lan Y."/>
            <person name="Juniper S.K."/>
            <person name="Young C.R."/>
            <person name="Angers B."/>
            <person name="Qian P.Y."/>
        </authorList>
    </citation>
    <scope>NUCLEOTIDE SEQUENCE</scope>
    <source>
        <strain evidence="2">R07B-5</strain>
    </source>
</reference>
<comment type="caution">
    <text evidence="2">The sequence shown here is derived from an EMBL/GenBank/DDBJ whole genome shotgun (WGS) entry which is preliminary data.</text>
</comment>
<dbReference type="GO" id="GO:0019185">
    <property type="term" value="C:snRNA-activating protein complex"/>
    <property type="evidence" value="ECO:0007669"/>
    <property type="project" value="TreeGrafter"/>
</dbReference>
<dbReference type="Pfam" id="PF09808">
    <property type="entry name" value="SNAPC1"/>
    <property type="match status" value="1"/>
</dbReference>
<feature type="compositionally biased region" description="Low complexity" evidence="1">
    <location>
        <begin position="207"/>
        <end position="217"/>
    </location>
</feature>
<dbReference type="PANTHER" id="PTHR15131:SF3">
    <property type="entry name" value="SNRNA-ACTIVATING PROTEIN COMPLEX SUBUNIT 1"/>
    <property type="match status" value="1"/>
</dbReference>
<dbReference type="Proteomes" id="UP001209878">
    <property type="component" value="Unassembled WGS sequence"/>
</dbReference>
<feature type="compositionally biased region" description="Basic residues" evidence="1">
    <location>
        <begin position="248"/>
        <end position="285"/>
    </location>
</feature>
<organism evidence="2 3">
    <name type="scientific">Ridgeia piscesae</name>
    <name type="common">Tubeworm</name>
    <dbReference type="NCBI Taxonomy" id="27915"/>
    <lineage>
        <taxon>Eukaryota</taxon>
        <taxon>Metazoa</taxon>
        <taxon>Spiralia</taxon>
        <taxon>Lophotrochozoa</taxon>
        <taxon>Annelida</taxon>
        <taxon>Polychaeta</taxon>
        <taxon>Sedentaria</taxon>
        <taxon>Canalipalpata</taxon>
        <taxon>Sabellida</taxon>
        <taxon>Siboglinidae</taxon>
        <taxon>Ridgeia</taxon>
    </lineage>
</organism>
<feature type="region of interest" description="Disordered" evidence="1">
    <location>
        <begin position="170"/>
        <end position="285"/>
    </location>
</feature>
<keyword evidence="3" id="KW-1185">Reference proteome</keyword>
<dbReference type="InterPro" id="IPR019188">
    <property type="entry name" value="SNAPC1"/>
</dbReference>
<accession>A0AAD9P0G7</accession>
<name>A0AAD9P0G7_RIDPI</name>
<evidence type="ECO:0000313" key="2">
    <source>
        <dbReference type="EMBL" id="KAK2185872.1"/>
    </source>
</evidence>
<dbReference type="GO" id="GO:0043565">
    <property type="term" value="F:sequence-specific DNA binding"/>
    <property type="evidence" value="ECO:0007669"/>
    <property type="project" value="TreeGrafter"/>
</dbReference>
<sequence length="285" mass="32806">MYKSTYASTYKPAAGTKSDFEKLLAKFAEKGNVRFEEFSAIWREMKMPLIFAGRKDDQECREFTEEALRIAVDFWMPPYSFQTRIGALYLLYGLYSKQLFKLKAKWREALMFLDEIQRQQHLDVEYIFQKLRDTKAFHFVAAVKQQPAAYRQHIREKAFQNVTVARRSRRHRQVAIAETEHGASPKKQGRRCHNKNTTSESERGEDVTTVNTATTATSLPAGESTGEFLSMPTFTDSTEMKSTDTTHQKKKSRAKRPTKRGSGKGQKKKSAKVPGKTAKRGRRKN</sequence>
<protein>
    <submittedName>
        <fullName evidence="2">Uncharacterized protein</fullName>
    </submittedName>
</protein>
<proteinExistence type="predicted"/>
<dbReference type="PANTHER" id="PTHR15131">
    <property type="entry name" value="SMALL NUCLEAR RNA ACTIVATING COMPLEX, POLYPEPTIDE 1"/>
    <property type="match status" value="1"/>
</dbReference>
<dbReference type="GO" id="GO:0042795">
    <property type="term" value="P:snRNA transcription by RNA polymerase II"/>
    <property type="evidence" value="ECO:0007669"/>
    <property type="project" value="TreeGrafter"/>
</dbReference>
<dbReference type="GO" id="GO:0042796">
    <property type="term" value="P:snRNA transcription by RNA polymerase III"/>
    <property type="evidence" value="ECO:0007669"/>
    <property type="project" value="TreeGrafter"/>
</dbReference>
<evidence type="ECO:0000256" key="1">
    <source>
        <dbReference type="SAM" id="MobiDB-lite"/>
    </source>
</evidence>
<dbReference type="EMBL" id="JAODUO010000220">
    <property type="protein sequence ID" value="KAK2185872.1"/>
    <property type="molecule type" value="Genomic_DNA"/>
</dbReference>
<feature type="compositionally biased region" description="Basic and acidic residues" evidence="1">
    <location>
        <begin position="238"/>
        <end position="247"/>
    </location>
</feature>
<dbReference type="AlphaFoldDB" id="A0AAD9P0G7"/>
<evidence type="ECO:0000313" key="3">
    <source>
        <dbReference type="Proteomes" id="UP001209878"/>
    </source>
</evidence>